<dbReference type="KEGG" id="psim:KR76_25740"/>
<evidence type="ECO:0000313" key="1">
    <source>
        <dbReference type="EMBL" id="AIY19326.1"/>
    </source>
</evidence>
<organism evidence="1 2">
    <name type="scientific">Nocardioides simplex</name>
    <name type="common">Arthrobacter simplex</name>
    <dbReference type="NCBI Taxonomy" id="2045"/>
    <lineage>
        <taxon>Bacteria</taxon>
        <taxon>Bacillati</taxon>
        <taxon>Actinomycetota</taxon>
        <taxon>Actinomycetes</taxon>
        <taxon>Propionibacteriales</taxon>
        <taxon>Nocardioidaceae</taxon>
        <taxon>Pimelobacter</taxon>
    </lineage>
</organism>
<gene>
    <name evidence="1" type="ORF">KR76_25740</name>
</gene>
<dbReference type="STRING" id="2045.KR76_25740"/>
<dbReference type="HOGENOM" id="CLU_1863103_0_0_11"/>
<dbReference type="Proteomes" id="UP000030300">
    <property type="component" value="Chromosome"/>
</dbReference>
<name>A0A0A1DPH8_NOCSI</name>
<keyword evidence="2" id="KW-1185">Reference proteome</keyword>
<accession>A0A0A1DPH8</accession>
<evidence type="ECO:0000313" key="2">
    <source>
        <dbReference type="Proteomes" id="UP000030300"/>
    </source>
</evidence>
<dbReference type="AlphaFoldDB" id="A0A0A1DPH8"/>
<dbReference type="eggNOG" id="ENOG5033K4F">
    <property type="taxonomic scope" value="Bacteria"/>
</dbReference>
<sequence>MDDTVQRRSNLQVAYNKCLIDNGAKENTGREGVDLAVAPGEDADGNPIGPVVLEPVPPAARAACLSKLPVMPPELSPATNPDFHRQSLAYVACMRDGGLYVELLSHDNLDWTYAEGHSVPENSYQLEDDCLVEAFGG</sequence>
<protein>
    <submittedName>
        <fullName evidence="1">Uncharacterized protein</fullName>
    </submittedName>
</protein>
<reference evidence="1 2" key="1">
    <citation type="journal article" date="2015" name="Genome Announc.">
        <title>Complete Genome Sequence of Steroid-Transforming Nocardioides simplex VKM Ac-2033D.</title>
        <authorList>
            <person name="Shtratnikova V.Y."/>
            <person name="Schelkunov M.I."/>
            <person name="Pekov Y.A."/>
            <person name="Fokina V.V."/>
            <person name="Logacheva M.D."/>
            <person name="Sokolov S.L."/>
            <person name="Bragin E.Y."/>
            <person name="Ashapkin V.V."/>
            <person name="Donova M.V."/>
        </authorList>
    </citation>
    <scope>NUCLEOTIDE SEQUENCE [LARGE SCALE GENOMIC DNA]</scope>
    <source>
        <strain evidence="1 2">VKM Ac-2033D</strain>
    </source>
</reference>
<dbReference type="EMBL" id="CP009896">
    <property type="protein sequence ID" value="AIY19326.1"/>
    <property type="molecule type" value="Genomic_DNA"/>
</dbReference>
<proteinExistence type="predicted"/>